<keyword evidence="3" id="KW-1185">Reference proteome</keyword>
<accession>A0A3M2M2C2</accession>
<proteinExistence type="predicted"/>
<sequence>MTSWRKSSHSDDAGGQCVEVAALREQVAVRDSKAPGAGHLNLAPAAFADLLACVKAERGTQSEA</sequence>
<name>A0A3M2M2C2_9ACTN</name>
<feature type="domain" description="DUF397" evidence="1">
    <location>
        <begin position="3"/>
        <end position="55"/>
    </location>
</feature>
<dbReference type="AlphaFoldDB" id="A0A3M2M2C2"/>
<gene>
    <name evidence="2" type="ORF">EBO15_15055</name>
</gene>
<evidence type="ECO:0000259" key="1">
    <source>
        <dbReference type="Pfam" id="PF04149"/>
    </source>
</evidence>
<evidence type="ECO:0000313" key="2">
    <source>
        <dbReference type="EMBL" id="RMI43787.1"/>
    </source>
</evidence>
<dbReference type="EMBL" id="RFFG01000023">
    <property type="protein sequence ID" value="RMI43787.1"/>
    <property type="molecule type" value="Genomic_DNA"/>
</dbReference>
<dbReference type="RefSeq" id="WP_122195010.1">
    <property type="nucleotide sequence ID" value="NZ_JBHSKC010000018.1"/>
</dbReference>
<dbReference type="InterPro" id="IPR007278">
    <property type="entry name" value="DUF397"/>
</dbReference>
<evidence type="ECO:0000313" key="3">
    <source>
        <dbReference type="Proteomes" id="UP000282674"/>
    </source>
</evidence>
<comment type="caution">
    <text evidence="2">The sequence shown here is derived from an EMBL/GenBank/DDBJ whole genome shotgun (WGS) entry which is preliminary data.</text>
</comment>
<dbReference type="Pfam" id="PF04149">
    <property type="entry name" value="DUF397"/>
    <property type="match status" value="1"/>
</dbReference>
<organism evidence="2 3">
    <name type="scientific">Actinomadura harenae</name>
    <dbReference type="NCBI Taxonomy" id="2483351"/>
    <lineage>
        <taxon>Bacteria</taxon>
        <taxon>Bacillati</taxon>
        <taxon>Actinomycetota</taxon>
        <taxon>Actinomycetes</taxon>
        <taxon>Streptosporangiales</taxon>
        <taxon>Thermomonosporaceae</taxon>
        <taxon>Actinomadura</taxon>
    </lineage>
</organism>
<dbReference type="Proteomes" id="UP000282674">
    <property type="component" value="Unassembled WGS sequence"/>
</dbReference>
<protein>
    <submittedName>
        <fullName evidence="2">DUF397 domain-containing protein</fullName>
    </submittedName>
</protein>
<reference evidence="2 3" key="1">
    <citation type="submission" date="2018-10" db="EMBL/GenBank/DDBJ databases">
        <title>Isolation from soil.</title>
        <authorList>
            <person name="Hu J."/>
        </authorList>
    </citation>
    <scope>NUCLEOTIDE SEQUENCE [LARGE SCALE GENOMIC DNA]</scope>
    <source>
        <strain evidence="2 3">NEAU-Ht49</strain>
    </source>
</reference>
<dbReference type="OrthoDB" id="3482566at2"/>